<proteinExistence type="predicted"/>
<dbReference type="KEGG" id="mlr:MELLADRAFT_84525"/>
<dbReference type="eggNOG" id="ENOG502S6X3">
    <property type="taxonomic scope" value="Eukaryota"/>
</dbReference>
<accession>F4SCC1</accession>
<organism evidence="2">
    <name type="scientific">Melampsora larici-populina (strain 98AG31 / pathotype 3-4-7)</name>
    <name type="common">Poplar leaf rust fungus</name>
    <dbReference type="NCBI Taxonomy" id="747676"/>
    <lineage>
        <taxon>Eukaryota</taxon>
        <taxon>Fungi</taxon>
        <taxon>Dikarya</taxon>
        <taxon>Basidiomycota</taxon>
        <taxon>Pucciniomycotina</taxon>
        <taxon>Pucciniomycetes</taxon>
        <taxon>Pucciniales</taxon>
        <taxon>Melampsoraceae</taxon>
        <taxon>Melampsora</taxon>
    </lineage>
</organism>
<dbReference type="HOGENOM" id="CLU_799462_0_0_1"/>
<reference evidence="2" key="1">
    <citation type="journal article" date="2011" name="Proc. Natl. Acad. Sci. U.S.A.">
        <title>Obligate biotrophy features unraveled by the genomic analysis of rust fungi.</title>
        <authorList>
            <person name="Duplessis S."/>
            <person name="Cuomo C.A."/>
            <person name="Lin Y.-C."/>
            <person name="Aerts A."/>
            <person name="Tisserant E."/>
            <person name="Veneault-Fourrey C."/>
            <person name="Joly D.L."/>
            <person name="Hacquard S."/>
            <person name="Amselem J."/>
            <person name="Cantarel B.L."/>
            <person name="Chiu R."/>
            <person name="Coutinho P.M."/>
            <person name="Feau N."/>
            <person name="Field M."/>
            <person name="Frey P."/>
            <person name="Gelhaye E."/>
            <person name="Goldberg J."/>
            <person name="Grabherr M.G."/>
            <person name="Kodira C.D."/>
            <person name="Kohler A."/>
            <person name="Kuees U."/>
            <person name="Lindquist E.A."/>
            <person name="Lucas S.M."/>
            <person name="Mago R."/>
            <person name="Mauceli E."/>
            <person name="Morin E."/>
            <person name="Murat C."/>
            <person name="Pangilinan J.L."/>
            <person name="Park R."/>
            <person name="Pearson M."/>
            <person name="Quesneville H."/>
            <person name="Rouhier N."/>
            <person name="Sakthikumar S."/>
            <person name="Salamov A.A."/>
            <person name="Schmutz J."/>
            <person name="Selles B."/>
            <person name="Shapiro H."/>
            <person name="Tanguay P."/>
            <person name="Tuskan G.A."/>
            <person name="Henrissat B."/>
            <person name="Van de Peer Y."/>
            <person name="Rouze P."/>
            <person name="Ellis J.G."/>
            <person name="Dodds P.N."/>
            <person name="Schein J.E."/>
            <person name="Zhong S."/>
            <person name="Hamelin R.C."/>
            <person name="Grigoriev I.V."/>
            <person name="Szabo L.J."/>
            <person name="Martin F."/>
        </authorList>
    </citation>
    <scope>NUCLEOTIDE SEQUENCE [LARGE SCALE GENOMIC DNA]</scope>
    <source>
        <strain evidence="2">98AG31 / pathotype 3-4-7</strain>
    </source>
</reference>
<dbReference type="Proteomes" id="UP000001072">
    <property type="component" value="Unassembled WGS sequence"/>
</dbReference>
<dbReference type="GeneID" id="18933506"/>
<dbReference type="AlphaFoldDB" id="F4SCC1"/>
<protein>
    <submittedName>
        <fullName evidence="1">Uncharacterized protein</fullName>
    </submittedName>
</protein>
<dbReference type="OrthoDB" id="4381806at2759"/>
<evidence type="ECO:0000313" key="2">
    <source>
        <dbReference type="Proteomes" id="UP000001072"/>
    </source>
</evidence>
<dbReference type="RefSeq" id="XP_007419020.1">
    <property type="nucleotide sequence ID" value="XM_007418958.1"/>
</dbReference>
<dbReference type="InParanoid" id="F4SCC1"/>
<evidence type="ECO:0000313" key="1">
    <source>
        <dbReference type="EMBL" id="EGF97697.1"/>
    </source>
</evidence>
<dbReference type="VEuPathDB" id="FungiDB:MELLADRAFT_84525"/>
<sequence length="347" mass="39621">MCFADSNDDEAFGYLKRVIVTPAVYPRLFEFLHFDIQSTGQKSHFVNTTFWPSQCYVLIRQSDSPCPGKAILPKTLRSDSVRVRLRLPRSSPSQIPKDPSKAQQTLPYEPILFPKLRIYFADFPYLHYSINQRLARLFKSLGFSRIVKDTLDATEDRLTHVQLLLPWNPSPLQSSRIPLEYLLLPPRSALKAAPLNITFIRPLSCYTLLSGFRLPWPPCGCLDELTPFVVSDKCIFRHLNSAFGSSHIASSAYQKWPTKDFYSCTSSIKKQGNFSGNQLLDGLISLSPLHPDSTINLHTGRCCTLRITSEIHFHYAFGFQHPNTRKHVRLLGPCFKTGRLKLFHQHP</sequence>
<gene>
    <name evidence="1" type="ORF">MELLADRAFT_84525</name>
</gene>
<dbReference type="EMBL" id="GL883205">
    <property type="protein sequence ID" value="EGF97697.1"/>
    <property type="molecule type" value="Genomic_DNA"/>
</dbReference>
<name>F4SCC1_MELLP</name>
<keyword evidence="2" id="KW-1185">Reference proteome</keyword>